<dbReference type="PANTHER" id="PTHR36154:SF1">
    <property type="entry name" value="DNA-BINDING TRANSCRIPTIONAL ACTIVATOR ALPA"/>
    <property type="match status" value="1"/>
</dbReference>
<dbReference type="Pfam" id="PF05930">
    <property type="entry name" value="Phage_AlpA"/>
    <property type="match status" value="1"/>
</dbReference>
<keyword evidence="2" id="KW-1185">Reference proteome</keyword>
<dbReference type="EMBL" id="JBEWLY010000019">
    <property type="protein sequence ID" value="MET1756387.1"/>
    <property type="molecule type" value="Genomic_DNA"/>
</dbReference>
<reference evidence="1 2" key="1">
    <citation type="submission" date="2024-07" db="EMBL/GenBank/DDBJ databases">
        <title>Novosphingobium kalidii RD2P27.</title>
        <authorList>
            <person name="Sun J.-Q."/>
        </authorList>
    </citation>
    <scope>NUCLEOTIDE SEQUENCE [LARGE SCALE GENOMIC DNA]</scope>
    <source>
        <strain evidence="1 2">RD2P27</strain>
    </source>
</reference>
<gene>
    <name evidence="1" type="ORF">ABVV53_13105</name>
</gene>
<organism evidence="1 2">
    <name type="scientific">Novosphingobium kalidii</name>
    <dbReference type="NCBI Taxonomy" id="3230299"/>
    <lineage>
        <taxon>Bacteria</taxon>
        <taxon>Pseudomonadati</taxon>
        <taxon>Pseudomonadota</taxon>
        <taxon>Alphaproteobacteria</taxon>
        <taxon>Sphingomonadales</taxon>
        <taxon>Sphingomonadaceae</taxon>
        <taxon>Novosphingobium</taxon>
    </lineage>
</organism>
<dbReference type="Proteomes" id="UP001548713">
    <property type="component" value="Unassembled WGS sequence"/>
</dbReference>
<dbReference type="PANTHER" id="PTHR36154">
    <property type="entry name" value="DNA-BINDING TRANSCRIPTIONAL ACTIVATOR ALPA"/>
    <property type="match status" value="1"/>
</dbReference>
<dbReference type="InterPro" id="IPR052931">
    <property type="entry name" value="Prophage_regulatory_activator"/>
</dbReference>
<evidence type="ECO:0000313" key="2">
    <source>
        <dbReference type="Proteomes" id="UP001548713"/>
    </source>
</evidence>
<dbReference type="Gene3D" id="1.10.238.160">
    <property type="match status" value="1"/>
</dbReference>
<dbReference type="InterPro" id="IPR010260">
    <property type="entry name" value="AlpA"/>
</dbReference>
<accession>A0ABV2D3G0</accession>
<comment type="caution">
    <text evidence="1">The sequence shown here is derived from an EMBL/GenBank/DDBJ whole genome shotgun (WGS) entry which is preliminary data.</text>
</comment>
<proteinExistence type="predicted"/>
<evidence type="ECO:0000313" key="1">
    <source>
        <dbReference type="EMBL" id="MET1756387.1"/>
    </source>
</evidence>
<protein>
    <submittedName>
        <fullName evidence="1">AlpA family transcriptional regulator</fullName>
    </submittedName>
</protein>
<sequence>MYVFGGRAPMAILRLPAVKARTGLSRATIYRKIQSADFPRPHQLSRRAVGWLESDIEAGIATCIAGGANNR</sequence>
<name>A0ABV2D3G0_9SPHN</name>